<reference evidence="1 2" key="1">
    <citation type="submission" date="2016-11" db="EMBL/GenBank/DDBJ databases">
        <title>The macronuclear genome of Stentor coeruleus: a giant cell with tiny introns.</title>
        <authorList>
            <person name="Slabodnick M."/>
            <person name="Ruby J.G."/>
            <person name="Reiff S.B."/>
            <person name="Swart E.C."/>
            <person name="Gosai S."/>
            <person name="Prabakaran S."/>
            <person name="Witkowska E."/>
            <person name="Larue G.E."/>
            <person name="Fisher S."/>
            <person name="Freeman R.M."/>
            <person name="Gunawardena J."/>
            <person name="Chu W."/>
            <person name="Stover N.A."/>
            <person name="Gregory B.D."/>
            <person name="Nowacki M."/>
            <person name="Derisi J."/>
            <person name="Roy S.W."/>
            <person name="Marshall W.F."/>
            <person name="Sood P."/>
        </authorList>
    </citation>
    <scope>NUCLEOTIDE SEQUENCE [LARGE SCALE GENOMIC DNA]</scope>
    <source>
        <strain evidence="1">WM001</strain>
    </source>
</reference>
<gene>
    <name evidence="1" type="ORF">SteCoe_19758</name>
</gene>
<accession>A0A1R2BTD3</accession>
<dbReference type="Proteomes" id="UP000187209">
    <property type="component" value="Unassembled WGS sequence"/>
</dbReference>
<comment type="caution">
    <text evidence="1">The sequence shown here is derived from an EMBL/GenBank/DDBJ whole genome shotgun (WGS) entry which is preliminary data.</text>
</comment>
<proteinExistence type="predicted"/>
<dbReference type="AlphaFoldDB" id="A0A1R2BTD3"/>
<name>A0A1R2BTD3_9CILI</name>
<evidence type="ECO:0000313" key="1">
    <source>
        <dbReference type="EMBL" id="OMJ80068.1"/>
    </source>
</evidence>
<dbReference type="InterPro" id="IPR011990">
    <property type="entry name" value="TPR-like_helical_dom_sf"/>
</dbReference>
<keyword evidence="2" id="KW-1185">Reference proteome</keyword>
<dbReference type="SUPFAM" id="SSF48452">
    <property type="entry name" value="TPR-like"/>
    <property type="match status" value="1"/>
</dbReference>
<organism evidence="1 2">
    <name type="scientific">Stentor coeruleus</name>
    <dbReference type="NCBI Taxonomy" id="5963"/>
    <lineage>
        <taxon>Eukaryota</taxon>
        <taxon>Sar</taxon>
        <taxon>Alveolata</taxon>
        <taxon>Ciliophora</taxon>
        <taxon>Postciliodesmatophora</taxon>
        <taxon>Heterotrichea</taxon>
        <taxon>Heterotrichida</taxon>
        <taxon>Stentoridae</taxon>
        <taxon>Stentor</taxon>
    </lineage>
</organism>
<protein>
    <submittedName>
        <fullName evidence="1">Uncharacterized protein</fullName>
    </submittedName>
</protein>
<dbReference type="Gene3D" id="1.25.40.10">
    <property type="entry name" value="Tetratricopeptide repeat domain"/>
    <property type="match status" value="1"/>
</dbReference>
<dbReference type="EMBL" id="MPUH01000440">
    <property type="protein sequence ID" value="OMJ80068.1"/>
    <property type="molecule type" value="Genomic_DNA"/>
</dbReference>
<evidence type="ECO:0000313" key="2">
    <source>
        <dbReference type="Proteomes" id="UP000187209"/>
    </source>
</evidence>
<sequence>MEIDQVSPLSITQERSDKKSITDLSIRSSQCSLLSPNSDEFYEICKSQLKVSPRNTTLQQRIKYCLHSGHSEIISISFSNSEQFEELAKKTLEERRKLKEKDVQEYPQREDNSKVDCLSPLIFFIVPENHLKYMIPDFEAFTCQEYFLSRPCHESSFGLARLNAFNGKFNNALEHINKAMTTHPDAFYELWQAILKIKAGKVVEKEPPASFFQRILCCGPSMRRTRTVTQLEKHADKVEGLWGLYEISSKAIIETECPEVYASKIKDLDKYFGYLAWGELSLKKNDIDTFTCVTNELIRTFNQRPEAYVKLWNYAYYTVKDYDLAEGLMAEALLTINPNQYMQYYVLFCIYTAKCYYRQKKLKECFGFLQRKFIEHPTYPVFLFEFGRLSTKSEDFRYNGAALGALNECLSLCDNERKGLIYYWIAKAYMLARLHIDAYENAKRSLEYLSAKANKKKIELRQFLAEINPNIVKIQLVETYLTGDLRKDNFDKCKKLCCELQNFHKLTSDILYSKTLWKIGRHEEALKKLYSLCGVSTVKMSGYFQLLEFLKLQDNVKCMKTVATEMITKCRNPQVPCFIWKKVNLIYAKILVRMRKPGKAILLLKSLAKFMPPFPFAEIQYTKALQRAKTIQDLSEASSKVIESYNAYSYSTYKSSFVESLSNLRDFSKKLIEEEEHQPEGGFKAFGKRRLNRLATEKIDVMGFYQKKESIDLDIEEKSKGLQIPDIKFSENSDIIFFSVCSDPIFLYKIGKIAMKYKICLQDGLCSVSDYLELLKLDKDPEHRESCKAKATKLYTYLLEFSKHT</sequence>